<evidence type="ECO:0000256" key="1">
    <source>
        <dbReference type="PROSITE-ProRule" id="PRU00047"/>
    </source>
</evidence>
<accession>A0ABQ4Y352</accession>
<keyword evidence="5" id="KW-1185">Reference proteome</keyword>
<keyword evidence="4" id="KW-0695">RNA-directed DNA polymerase</keyword>
<dbReference type="Pfam" id="PF08284">
    <property type="entry name" value="RVP_2"/>
    <property type="match status" value="1"/>
</dbReference>
<dbReference type="InterPro" id="IPR001878">
    <property type="entry name" value="Znf_CCHC"/>
</dbReference>
<dbReference type="InterPro" id="IPR001969">
    <property type="entry name" value="Aspartic_peptidase_AS"/>
</dbReference>
<keyword evidence="1" id="KW-0862">Zinc</keyword>
<reference evidence="4" key="2">
    <citation type="submission" date="2022-01" db="EMBL/GenBank/DDBJ databases">
        <authorList>
            <person name="Yamashiro T."/>
            <person name="Shiraishi A."/>
            <person name="Satake H."/>
            <person name="Nakayama K."/>
        </authorList>
    </citation>
    <scope>NUCLEOTIDE SEQUENCE</scope>
</reference>
<dbReference type="CDD" id="cd00303">
    <property type="entry name" value="retropepsin_like"/>
    <property type="match status" value="1"/>
</dbReference>
<organism evidence="4 5">
    <name type="scientific">Tanacetum coccineum</name>
    <dbReference type="NCBI Taxonomy" id="301880"/>
    <lineage>
        <taxon>Eukaryota</taxon>
        <taxon>Viridiplantae</taxon>
        <taxon>Streptophyta</taxon>
        <taxon>Embryophyta</taxon>
        <taxon>Tracheophyta</taxon>
        <taxon>Spermatophyta</taxon>
        <taxon>Magnoliopsida</taxon>
        <taxon>eudicotyledons</taxon>
        <taxon>Gunneridae</taxon>
        <taxon>Pentapetalae</taxon>
        <taxon>asterids</taxon>
        <taxon>campanulids</taxon>
        <taxon>Asterales</taxon>
        <taxon>Asteraceae</taxon>
        <taxon>Asteroideae</taxon>
        <taxon>Anthemideae</taxon>
        <taxon>Anthemidinae</taxon>
        <taxon>Tanacetum</taxon>
    </lineage>
</organism>
<dbReference type="Gene3D" id="3.10.10.10">
    <property type="entry name" value="HIV Type 1 Reverse Transcriptase, subunit A, domain 1"/>
    <property type="match status" value="1"/>
</dbReference>
<protein>
    <submittedName>
        <fullName evidence="4">Reverse transcriptase domain-containing protein</fullName>
    </submittedName>
</protein>
<dbReference type="PANTHER" id="PTHR15503">
    <property type="entry name" value="LDOC1 RELATED"/>
    <property type="match status" value="1"/>
</dbReference>
<dbReference type="EMBL" id="BQNB010010018">
    <property type="protein sequence ID" value="GJS71602.1"/>
    <property type="molecule type" value="Genomic_DNA"/>
</dbReference>
<comment type="caution">
    <text evidence="4">The sequence shown here is derived from an EMBL/GenBank/DDBJ whole genome shotgun (WGS) entry which is preliminary data.</text>
</comment>
<feature type="region of interest" description="Disordered" evidence="2">
    <location>
        <begin position="131"/>
        <end position="227"/>
    </location>
</feature>
<evidence type="ECO:0000313" key="4">
    <source>
        <dbReference type="EMBL" id="GJS71602.1"/>
    </source>
</evidence>
<dbReference type="InterPro" id="IPR032567">
    <property type="entry name" value="RTL1-rel"/>
</dbReference>
<dbReference type="PROSITE" id="PS50158">
    <property type="entry name" value="ZF_CCHC"/>
    <property type="match status" value="1"/>
</dbReference>
<feature type="domain" description="CCHC-type" evidence="3">
    <location>
        <begin position="247"/>
        <end position="262"/>
    </location>
</feature>
<proteinExistence type="predicted"/>
<dbReference type="PANTHER" id="PTHR15503:SF42">
    <property type="entry name" value="ZINC FINGER, CCHC-TYPE, RETROTRANSPOSON GAG DOMAIN, ASPARTIC PEPTIDASE DOMAIN PROTEIN-RELATED"/>
    <property type="match status" value="1"/>
</dbReference>
<reference evidence="4" key="1">
    <citation type="journal article" date="2022" name="Int. J. Mol. Sci.">
        <title>Draft Genome of Tanacetum Coccineum: Genomic Comparison of Closely Related Tanacetum-Family Plants.</title>
        <authorList>
            <person name="Yamashiro T."/>
            <person name="Shiraishi A."/>
            <person name="Nakayama K."/>
            <person name="Satake H."/>
        </authorList>
    </citation>
    <scope>NUCLEOTIDE SEQUENCE</scope>
</reference>
<dbReference type="GO" id="GO:0003964">
    <property type="term" value="F:RNA-directed DNA polymerase activity"/>
    <property type="evidence" value="ECO:0007669"/>
    <property type="project" value="UniProtKB-KW"/>
</dbReference>
<dbReference type="InterPro" id="IPR043502">
    <property type="entry name" value="DNA/RNA_pol_sf"/>
</dbReference>
<dbReference type="SUPFAM" id="SSF50630">
    <property type="entry name" value="Acid proteases"/>
    <property type="match status" value="1"/>
</dbReference>
<feature type="compositionally biased region" description="Low complexity" evidence="2">
    <location>
        <begin position="180"/>
        <end position="194"/>
    </location>
</feature>
<dbReference type="SUPFAM" id="SSF56672">
    <property type="entry name" value="DNA/RNA polymerases"/>
    <property type="match status" value="1"/>
</dbReference>
<dbReference type="Proteomes" id="UP001151760">
    <property type="component" value="Unassembled WGS sequence"/>
</dbReference>
<keyword evidence="1" id="KW-0479">Metal-binding</keyword>
<keyword evidence="4" id="KW-0548">Nucleotidyltransferase</keyword>
<keyword evidence="4" id="KW-0808">Transferase</keyword>
<gene>
    <name evidence="4" type="ORF">Tco_0704443</name>
</gene>
<name>A0ABQ4Y352_9ASTR</name>
<dbReference type="Gene3D" id="2.40.70.10">
    <property type="entry name" value="Acid Proteases"/>
    <property type="match status" value="1"/>
</dbReference>
<feature type="compositionally biased region" description="Basic and acidic residues" evidence="2">
    <location>
        <begin position="135"/>
        <end position="175"/>
    </location>
</feature>
<sequence>MNLCYDSFEMTFDMILLLKPFSLRTLSHICFPSHEGNMAGVIDALWHVREIFYNRYFPASEQQRYEREYRSICHLDRENSGEYMERFTRLASFIGATAGDAQRQARHFKWGLKKWVLDRIVNTDYTNVVQGQQENKGRYDQGQHEYRGRQDQSVEHRGRQDRGYDSKRQDFRGQDQRFTGRNGNDRQGQGNYNQRQHRNQSTRDFNQGHASGSAGQRRSTETLPPPPLCTTCGKPHPGVCYKATGGCFTCGSTQHKVKDCPQGKQKQSMPADFARLPPTTGRVYATTRDQAAKTSGTITGTLYIDDRTVFVLFDTGATHSIISTTFAKKLNMTPTPLIERVIISTPMKNHMLIDHEYVNCPLRFDDRIRPANLLPIHMLDFDVILGMDWLASHRATIDCYARTVIFGNVRQPEFVYHGSSPLKSVKLISAMKARTLISHGCQGFLASVMDTSLESPNIENLSVVREFADVFPDELPGLPPAREIEFGIELIPGAEPISKAPYRMAPVELKELKEQLQEMLENGFIRPSVFKSC</sequence>
<dbReference type="PROSITE" id="PS00141">
    <property type="entry name" value="ASP_PROTEASE"/>
    <property type="match status" value="1"/>
</dbReference>
<dbReference type="SMART" id="SM00343">
    <property type="entry name" value="ZnF_C2HC"/>
    <property type="match status" value="1"/>
</dbReference>
<evidence type="ECO:0000256" key="2">
    <source>
        <dbReference type="SAM" id="MobiDB-lite"/>
    </source>
</evidence>
<evidence type="ECO:0000313" key="5">
    <source>
        <dbReference type="Proteomes" id="UP001151760"/>
    </source>
</evidence>
<dbReference type="InterPro" id="IPR021109">
    <property type="entry name" value="Peptidase_aspartic_dom_sf"/>
</dbReference>
<evidence type="ECO:0000259" key="3">
    <source>
        <dbReference type="PROSITE" id="PS50158"/>
    </source>
</evidence>
<feature type="compositionally biased region" description="Polar residues" evidence="2">
    <location>
        <begin position="202"/>
        <end position="217"/>
    </location>
</feature>
<keyword evidence="1" id="KW-0863">Zinc-finger</keyword>